<gene>
    <name evidence="3" type="ORF">AC731_009510</name>
</gene>
<dbReference type="GO" id="GO:0008270">
    <property type="term" value="F:zinc ion binding"/>
    <property type="evidence" value="ECO:0007669"/>
    <property type="project" value="InterPro"/>
</dbReference>
<accession>A0A127K5D9</accession>
<feature type="compositionally biased region" description="Basic residues" evidence="1">
    <location>
        <begin position="82"/>
        <end position="93"/>
    </location>
</feature>
<evidence type="ECO:0000256" key="1">
    <source>
        <dbReference type="SAM" id="MobiDB-lite"/>
    </source>
</evidence>
<keyword evidence="4" id="KW-1185">Reference proteome</keyword>
<feature type="compositionally biased region" description="Basic and acidic residues" evidence="1">
    <location>
        <begin position="94"/>
        <end position="103"/>
    </location>
</feature>
<feature type="domain" description="HNH nuclease" evidence="2">
    <location>
        <begin position="123"/>
        <end position="171"/>
    </location>
</feature>
<protein>
    <recommendedName>
        <fullName evidence="2">HNH nuclease domain-containing protein</fullName>
    </recommendedName>
</protein>
<feature type="region of interest" description="Disordered" evidence="1">
    <location>
        <begin position="73"/>
        <end position="103"/>
    </location>
</feature>
<dbReference type="CDD" id="cd00085">
    <property type="entry name" value="HNHc"/>
    <property type="match status" value="1"/>
</dbReference>
<dbReference type="RefSeq" id="WP_048705567.1">
    <property type="nucleotide sequence ID" value="NZ_CP014646.1"/>
</dbReference>
<dbReference type="Proteomes" id="UP000036902">
    <property type="component" value="Chromosome"/>
</dbReference>
<dbReference type="EMBL" id="CP014646">
    <property type="protein sequence ID" value="AMO37170.1"/>
    <property type="molecule type" value="Genomic_DNA"/>
</dbReference>
<evidence type="ECO:0000313" key="4">
    <source>
        <dbReference type="Proteomes" id="UP000036902"/>
    </source>
</evidence>
<dbReference type="Pfam" id="PF01844">
    <property type="entry name" value="HNH"/>
    <property type="match status" value="1"/>
</dbReference>
<evidence type="ECO:0000259" key="2">
    <source>
        <dbReference type="SMART" id="SM00507"/>
    </source>
</evidence>
<dbReference type="Gene3D" id="1.10.30.50">
    <property type="match status" value="1"/>
</dbReference>
<proteinExistence type="predicted"/>
<dbReference type="GO" id="GO:0004519">
    <property type="term" value="F:endonuclease activity"/>
    <property type="evidence" value="ECO:0007669"/>
    <property type="project" value="InterPro"/>
</dbReference>
<name>A0A127K5D9_9RHOO</name>
<evidence type="ECO:0000313" key="3">
    <source>
        <dbReference type="EMBL" id="AMO37170.1"/>
    </source>
</evidence>
<dbReference type="AlphaFoldDB" id="A0A127K5D9"/>
<dbReference type="GO" id="GO:0003676">
    <property type="term" value="F:nucleic acid binding"/>
    <property type="evidence" value="ECO:0007669"/>
    <property type="project" value="InterPro"/>
</dbReference>
<reference evidence="4" key="1">
    <citation type="submission" date="2016-03" db="EMBL/GenBank/DDBJ databases">
        <authorList>
            <person name="Ma C."/>
            <person name="Zhou S."/>
            <person name="Yang G."/>
        </authorList>
    </citation>
    <scope>NUCLEOTIDE SEQUENCE [LARGE SCALE GENOMIC DNA]</scope>
    <source>
        <strain evidence="4">SgZ-1</strain>
    </source>
</reference>
<organism evidence="3 4">
    <name type="scientific">Thauera humireducens</name>
    <dbReference type="NCBI Taxonomy" id="1134435"/>
    <lineage>
        <taxon>Bacteria</taxon>
        <taxon>Pseudomonadati</taxon>
        <taxon>Pseudomonadota</taxon>
        <taxon>Betaproteobacteria</taxon>
        <taxon>Rhodocyclales</taxon>
        <taxon>Zoogloeaceae</taxon>
        <taxon>Thauera</taxon>
    </lineage>
</organism>
<dbReference type="SMART" id="SM00507">
    <property type="entry name" value="HNHc"/>
    <property type="match status" value="1"/>
</dbReference>
<dbReference type="STRING" id="1134435.AC731_009510"/>
<dbReference type="InterPro" id="IPR002711">
    <property type="entry name" value="HNH"/>
</dbReference>
<dbReference type="KEGG" id="thu:AC731_009510"/>
<sequence>MRTLTVRYRETRRKVVQEKMTAFVPYGAEQFSALAPEDRHMHLIRFDQVESAFDSKTGELISLRELCGAQPLPGAPFNVHRPQSRPKGRKRSLQAKDAKQARRQDREAFLDRYGYGVIWNHFRNELISLFRGRCFACGCSGDLQLDHHIPFSAGGRREPGNIVMLCYKCNAQKWDYDPSEYYSAKELELLTGLLEEERKVIGFVFCNDRWLDDPIAYLHEIGINPLLLCEVTTNPDHQWTLVDAIARAEHLR</sequence>
<dbReference type="InterPro" id="IPR003615">
    <property type="entry name" value="HNH_nuc"/>
</dbReference>